<evidence type="ECO:0000313" key="3">
    <source>
        <dbReference type="Proteomes" id="UP000887023"/>
    </source>
</evidence>
<dbReference type="EMBL" id="CP079105">
    <property type="protein sequence ID" value="QXQ13419.1"/>
    <property type="molecule type" value="Genomic_DNA"/>
</dbReference>
<keyword evidence="3" id="KW-1185">Reference proteome</keyword>
<evidence type="ECO:0000313" key="2">
    <source>
        <dbReference type="EMBL" id="QXQ13419.1"/>
    </source>
</evidence>
<dbReference type="Proteomes" id="UP000887023">
    <property type="component" value="Chromosome"/>
</dbReference>
<dbReference type="InterPro" id="IPR011010">
    <property type="entry name" value="DNA_brk_join_enz"/>
</dbReference>
<dbReference type="SUPFAM" id="SSF56349">
    <property type="entry name" value="DNA breaking-rejoining enzymes"/>
    <property type="match status" value="1"/>
</dbReference>
<proteinExistence type="predicted"/>
<dbReference type="InterPro" id="IPR010998">
    <property type="entry name" value="Integrase_recombinase_N"/>
</dbReference>
<reference evidence="2" key="1">
    <citation type="submission" date="2021-07" db="EMBL/GenBank/DDBJ databases">
        <title>Candidatus Kaistella beijingensis sp. nov. isolated from a municipal wastewater treatment plant is involved in sludge foaming.</title>
        <authorList>
            <person name="Song Y."/>
            <person name="Liu S.-J."/>
        </authorList>
    </citation>
    <scope>NUCLEOTIDE SEQUENCE</scope>
    <source>
        <strain evidence="2">DSM 43998</strain>
    </source>
</reference>
<evidence type="ECO:0008006" key="4">
    <source>
        <dbReference type="Google" id="ProtNLM"/>
    </source>
</evidence>
<organism evidence="2 3">
    <name type="scientific">Skermania pinensis</name>
    <dbReference type="NCBI Taxonomy" id="39122"/>
    <lineage>
        <taxon>Bacteria</taxon>
        <taxon>Bacillati</taxon>
        <taxon>Actinomycetota</taxon>
        <taxon>Actinomycetes</taxon>
        <taxon>Mycobacteriales</taxon>
        <taxon>Gordoniaceae</taxon>
        <taxon>Skermania</taxon>
    </lineage>
</organism>
<sequence>MWLDDKMGRELFGNYARAYLRDSPDVGERWAETCGRNMRLHMVELLDLPLVAITPPVVRSWYAKALAGSGGRTSIAQSYRFLRTVMNCAVRDGAITVNPCQIRGGWGRQGDRAEDRQSSAGR</sequence>
<accession>A0ABX8S6E6</accession>
<protein>
    <recommendedName>
        <fullName evidence="4">Core-binding (CB) domain-containing protein</fullName>
    </recommendedName>
</protein>
<keyword evidence="1" id="KW-0238">DNA-binding</keyword>
<gene>
    <name evidence="2" type="ORF">KV203_16490</name>
</gene>
<dbReference type="Gene3D" id="1.10.150.130">
    <property type="match status" value="1"/>
</dbReference>
<name>A0ABX8S6E6_9ACTN</name>
<dbReference type="RefSeq" id="WP_157079939.1">
    <property type="nucleotide sequence ID" value="NZ_CBCRUZ010000030.1"/>
</dbReference>
<evidence type="ECO:0000256" key="1">
    <source>
        <dbReference type="ARBA" id="ARBA00023125"/>
    </source>
</evidence>